<evidence type="ECO:0000313" key="3">
    <source>
        <dbReference type="EMBL" id="GLI59203.1"/>
    </source>
</evidence>
<evidence type="ECO:0000256" key="1">
    <source>
        <dbReference type="SAM" id="MobiDB-lite"/>
    </source>
</evidence>
<name>A0ABQ5RPS2_9CHLO</name>
<comment type="caution">
    <text evidence="3">The sequence shown here is derived from an EMBL/GenBank/DDBJ whole genome shotgun (WGS) entry which is preliminary data.</text>
</comment>
<dbReference type="Proteomes" id="UP001165090">
    <property type="component" value="Unassembled WGS sequence"/>
</dbReference>
<dbReference type="EMBL" id="BSDZ01000004">
    <property type="protein sequence ID" value="GLI59203.1"/>
    <property type="molecule type" value="Genomic_DNA"/>
</dbReference>
<organism evidence="3 4">
    <name type="scientific">Volvox africanus</name>
    <dbReference type="NCBI Taxonomy" id="51714"/>
    <lineage>
        <taxon>Eukaryota</taxon>
        <taxon>Viridiplantae</taxon>
        <taxon>Chlorophyta</taxon>
        <taxon>core chlorophytes</taxon>
        <taxon>Chlorophyceae</taxon>
        <taxon>CS clade</taxon>
        <taxon>Chlamydomonadales</taxon>
        <taxon>Volvocaceae</taxon>
        <taxon>Volvox</taxon>
    </lineage>
</organism>
<gene>
    <name evidence="3" type="ORF">VaNZ11_001039</name>
</gene>
<feature type="region of interest" description="Disordered" evidence="1">
    <location>
        <begin position="846"/>
        <end position="867"/>
    </location>
</feature>
<evidence type="ECO:0008006" key="5">
    <source>
        <dbReference type="Google" id="ProtNLM"/>
    </source>
</evidence>
<protein>
    <recommendedName>
        <fullName evidence="5">Nucleotide-diphospho-sugar transferase domain-containing protein</fullName>
    </recommendedName>
</protein>
<feature type="signal peptide" evidence="2">
    <location>
        <begin position="1"/>
        <end position="16"/>
    </location>
</feature>
<feature type="compositionally biased region" description="Basic and acidic residues" evidence="1">
    <location>
        <begin position="848"/>
        <end position="867"/>
    </location>
</feature>
<accession>A0ABQ5RPS2</accession>
<evidence type="ECO:0000313" key="4">
    <source>
        <dbReference type="Proteomes" id="UP001165090"/>
    </source>
</evidence>
<feature type="region of interest" description="Disordered" evidence="1">
    <location>
        <begin position="630"/>
        <end position="657"/>
    </location>
</feature>
<keyword evidence="4" id="KW-1185">Reference proteome</keyword>
<feature type="chain" id="PRO_5047008266" description="Nucleotide-diphospho-sugar transferase domain-containing protein" evidence="2">
    <location>
        <begin position="17"/>
        <end position="981"/>
    </location>
</feature>
<proteinExistence type="predicted"/>
<sequence length="981" mass="106752">MMVFLVCLILPLSVAAYGAAVAVSQTTADVEVISRDLWDHGGRNGNAVEVSLVELIHGRVEPKAGATGVPGQSPRGRKLAGKRRKRSVFQPSRPSAYVSLSKVRPFTGDIHPSAAFVSALATRSFRRELILITDSRPRAPVQLYDNLAQLGLVHVLWLTNGEATCKAADTLLSARAALRHQWHENDRQQQRTFGGSVGVAGRAGQLSRRAVQAALPTERTIATELEGQKSASGEYIKHSRVLRNAVAGLPVNVSAAMTTLAAANEAAAKERRSSISGIVGAGAFVTSSADMGCVWYNQPFPDVFIGHRRLMLKRLMLIVRIVRQGYNLLSLDTDVIVFREPYSFLKHPPYSSAHMLVGKSIRGGSMVNTGVMYFQNASRTGPVSWLLSEAVERNLRWIEHAPNTTTAAPLLTPHEADKRGCWDQFLLADAVLTSLTGKLSLFYCARPPDWLQVARAVGRRAEEDSSSWNTRHRDALGLVERQSPAELMAREVTQVTDPDLLTLVGADSFITSWANLTIPRNPQPLLSGEPGYELPSCKPEGLAAKFLQLLAEDDNNGIQGPNRLLMNRRLRSNSNERILVEGGQGVEMAGSNVPEQLSTVEAAAGAWQSSAVLAVGTQARIRRLQQVSYNGDVDGHSGGSDSGTSAQSAGPGGSGGLPPLHREMEVLVYASDWLVGGWTQRGVLGYWDPALTHGVPRQVFAHLVRAPGPTSIGKEAVRMQYGEYDWELAALADGGPFPFLGSADATELPRVIALLPNVDTSTQTQIQWINMARGLVQLSLITGRRVVWPAVPCASKWVQPNPGSRRALPLNQNVRFLASGTFSEGLMCTPAAVLHQKCLYERLASGRNDSDTNRDEAPPEVPRREGPRGLLPIEFEMLLRLLPPTATLPGPHNTVHLQSNDDYEDGDGGERPVMFDEPPRTEGITYVKASSVAKPLRESPLATQPVIYVAQRTFLTQLEKLGDPDLMAKYRTFRNECPALR</sequence>
<reference evidence="3 4" key="1">
    <citation type="journal article" date="2023" name="IScience">
        <title>Expanded male sex-determining region conserved during the evolution of homothallism in the green alga Volvox.</title>
        <authorList>
            <person name="Yamamoto K."/>
            <person name="Matsuzaki R."/>
            <person name="Mahakham W."/>
            <person name="Heman W."/>
            <person name="Sekimoto H."/>
            <person name="Kawachi M."/>
            <person name="Minakuchi Y."/>
            <person name="Toyoda A."/>
            <person name="Nozaki H."/>
        </authorList>
    </citation>
    <scope>NUCLEOTIDE SEQUENCE [LARGE SCALE GENOMIC DNA]</scope>
    <source>
        <strain evidence="3 4">NIES-4468</strain>
    </source>
</reference>
<keyword evidence="2" id="KW-0732">Signal</keyword>
<evidence type="ECO:0000256" key="2">
    <source>
        <dbReference type="SAM" id="SignalP"/>
    </source>
</evidence>